<evidence type="ECO:0000256" key="2">
    <source>
        <dbReference type="ARBA" id="ARBA00022475"/>
    </source>
</evidence>
<keyword evidence="3" id="KW-0328">Glycosyltransferase</keyword>
<evidence type="ECO:0000256" key="1">
    <source>
        <dbReference type="ARBA" id="ARBA00004651"/>
    </source>
</evidence>
<gene>
    <name evidence="9" type="ORF">LDC_0357</name>
</gene>
<dbReference type="GO" id="GO:0016763">
    <property type="term" value="F:pentosyltransferase activity"/>
    <property type="evidence" value="ECO:0007669"/>
    <property type="project" value="TreeGrafter"/>
</dbReference>
<dbReference type="EMBL" id="ADZX01000111">
    <property type="protein sequence ID" value="EFK97601.1"/>
    <property type="molecule type" value="Genomic_DNA"/>
</dbReference>
<keyword evidence="6 8" id="KW-1133">Transmembrane helix</keyword>
<feature type="transmembrane region" description="Helical" evidence="8">
    <location>
        <begin position="33"/>
        <end position="55"/>
    </location>
</feature>
<evidence type="ECO:0000313" key="9">
    <source>
        <dbReference type="EMBL" id="EFK97601.1"/>
    </source>
</evidence>
<evidence type="ECO:0000256" key="4">
    <source>
        <dbReference type="ARBA" id="ARBA00022679"/>
    </source>
</evidence>
<feature type="transmembrane region" description="Helical" evidence="8">
    <location>
        <begin position="67"/>
        <end position="85"/>
    </location>
</feature>
<keyword evidence="4" id="KW-0808">Transferase</keyword>
<dbReference type="GO" id="GO:0010041">
    <property type="term" value="P:response to iron(III) ion"/>
    <property type="evidence" value="ECO:0007669"/>
    <property type="project" value="TreeGrafter"/>
</dbReference>
<evidence type="ECO:0000256" key="3">
    <source>
        <dbReference type="ARBA" id="ARBA00022676"/>
    </source>
</evidence>
<reference evidence="9" key="2">
    <citation type="journal article" date="2011" name="Microb. Ecol.">
        <title>Taxonomic and Functional Metagenomic Profiling of the Microbial Community in the Anoxic Sediment of a Sub-saline Shallow Lake (Laguna de Carrizo, Central Spain).</title>
        <authorList>
            <person name="Ferrer M."/>
            <person name="Guazzaroni M.E."/>
            <person name="Richter M."/>
            <person name="Garcia-Salamanca A."/>
            <person name="Yarza P."/>
            <person name="Suarez-Suarez A."/>
            <person name="Solano J."/>
            <person name="Alcaide M."/>
            <person name="van Dillewijn P."/>
            <person name="Molina-Henares M.A."/>
            <person name="Lopez-Cortes N."/>
            <person name="Al-Ramahi Y."/>
            <person name="Guerrero C."/>
            <person name="Acosta A."/>
            <person name="de Eugenio L.I."/>
            <person name="Martinez V."/>
            <person name="Marques S."/>
            <person name="Rojo F."/>
            <person name="Santero E."/>
            <person name="Genilloud O."/>
            <person name="Perez-Perez J."/>
            <person name="Rossello-Mora R."/>
            <person name="Ramos J.L."/>
        </authorList>
    </citation>
    <scope>NUCLEOTIDE SEQUENCE</scope>
</reference>
<keyword evidence="2" id="KW-1003">Cell membrane</keyword>
<feature type="transmembrane region" description="Helical" evidence="8">
    <location>
        <begin position="91"/>
        <end position="111"/>
    </location>
</feature>
<evidence type="ECO:0000256" key="6">
    <source>
        <dbReference type="ARBA" id="ARBA00022989"/>
    </source>
</evidence>
<evidence type="ECO:0000256" key="5">
    <source>
        <dbReference type="ARBA" id="ARBA00022692"/>
    </source>
</evidence>
<organism evidence="9">
    <name type="scientific">sediment metagenome</name>
    <dbReference type="NCBI Taxonomy" id="749907"/>
    <lineage>
        <taxon>unclassified sequences</taxon>
        <taxon>metagenomes</taxon>
        <taxon>ecological metagenomes</taxon>
    </lineage>
</organism>
<dbReference type="PANTHER" id="PTHR33908:SF3">
    <property type="entry name" value="UNDECAPRENYL PHOSPHATE-ALPHA-4-AMINO-4-DEOXY-L-ARABINOSE ARABINOSYL TRANSFERASE"/>
    <property type="match status" value="1"/>
</dbReference>
<dbReference type="PANTHER" id="PTHR33908">
    <property type="entry name" value="MANNOSYLTRANSFERASE YKCB-RELATED"/>
    <property type="match status" value="1"/>
</dbReference>
<comment type="subcellular location">
    <subcellularLocation>
        <location evidence="1">Cell membrane</location>
        <topology evidence="1">Multi-pass membrane protein</topology>
    </subcellularLocation>
</comment>
<accession>D9PFR4</accession>
<reference evidence="9" key="1">
    <citation type="submission" date="2010-07" db="EMBL/GenBank/DDBJ databases">
        <authorList>
            <consortium name="CONSOLIDER consortium CSD2007-00005"/>
            <person name="Guazzaroni M.-E."/>
            <person name="Richter M."/>
            <person name="Garcia-Salamanca A."/>
            <person name="Yarza P."/>
            <person name="Ferrer M."/>
        </authorList>
    </citation>
    <scope>NUCLEOTIDE SEQUENCE</scope>
</reference>
<keyword evidence="5 8" id="KW-0812">Transmembrane</keyword>
<evidence type="ECO:0000256" key="8">
    <source>
        <dbReference type="SAM" id="Phobius"/>
    </source>
</evidence>
<comment type="caution">
    <text evidence="9">The sequence shown here is derived from an EMBL/GenBank/DDBJ whole genome shotgun (WGS) entry which is preliminary data.</text>
</comment>
<keyword evidence="7 8" id="KW-0472">Membrane</keyword>
<feature type="non-terminal residue" evidence="9">
    <location>
        <position position="116"/>
    </location>
</feature>
<dbReference type="InterPro" id="IPR050297">
    <property type="entry name" value="LipidA_mod_glycosyltrf_83"/>
</dbReference>
<dbReference type="AlphaFoldDB" id="D9PFR4"/>
<sequence length="116" mass="13480">MSVANPEFPHFFFVHEHFERFLSGTHRREEPWWYFWPILLAGFLPWMFAVATAAAESWRRETGGEAFPWRRFALLWTAFVMVFFSASGSKLPAYILPVFPVLALVLGDWLARAPAT</sequence>
<protein>
    <submittedName>
        <fullName evidence="9">Transmembrane protein</fullName>
    </submittedName>
</protein>
<evidence type="ECO:0000256" key="7">
    <source>
        <dbReference type="ARBA" id="ARBA00023136"/>
    </source>
</evidence>
<dbReference type="GO" id="GO:0005886">
    <property type="term" value="C:plasma membrane"/>
    <property type="evidence" value="ECO:0007669"/>
    <property type="project" value="UniProtKB-SubCell"/>
</dbReference>
<proteinExistence type="predicted"/>
<dbReference type="GO" id="GO:0008610">
    <property type="term" value="P:lipid biosynthetic process"/>
    <property type="evidence" value="ECO:0007669"/>
    <property type="project" value="UniProtKB-ARBA"/>
</dbReference>
<name>D9PFR4_9ZZZZ</name>